<dbReference type="InterPro" id="IPR012337">
    <property type="entry name" value="RNaseH-like_sf"/>
</dbReference>
<evidence type="ECO:0000259" key="8">
    <source>
        <dbReference type="PROSITE" id="PS50879"/>
    </source>
</evidence>
<evidence type="ECO:0000313" key="9">
    <source>
        <dbReference type="EMBL" id="CAH0397291.1"/>
    </source>
</evidence>
<evidence type="ECO:0000256" key="5">
    <source>
        <dbReference type="ARBA" id="ARBA00022723"/>
    </source>
</evidence>
<dbReference type="InterPro" id="IPR050092">
    <property type="entry name" value="RNase_H"/>
</dbReference>
<dbReference type="PANTHER" id="PTHR10642">
    <property type="entry name" value="RIBONUCLEASE H1"/>
    <property type="match status" value="1"/>
</dbReference>
<dbReference type="PANTHER" id="PTHR10642:SF26">
    <property type="entry name" value="RIBONUCLEASE H1"/>
    <property type="match status" value="1"/>
</dbReference>
<organism evidence="9 10">
    <name type="scientific">Chilo suppressalis</name>
    <name type="common">Asiatic rice borer moth</name>
    <dbReference type="NCBI Taxonomy" id="168631"/>
    <lineage>
        <taxon>Eukaryota</taxon>
        <taxon>Metazoa</taxon>
        <taxon>Ecdysozoa</taxon>
        <taxon>Arthropoda</taxon>
        <taxon>Hexapoda</taxon>
        <taxon>Insecta</taxon>
        <taxon>Pterygota</taxon>
        <taxon>Neoptera</taxon>
        <taxon>Endopterygota</taxon>
        <taxon>Lepidoptera</taxon>
        <taxon>Glossata</taxon>
        <taxon>Ditrysia</taxon>
        <taxon>Pyraloidea</taxon>
        <taxon>Crambidae</taxon>
        <taxon>Crambinae</taxon>
        <taxon>Chilo</taxon>
    </lineage>
</organism>
<name>A0ABN8ASI4_CHISP</name>
<gene>
    <name evidence="9" type="ORF">CHILSU_LOCUS357</name>
</gene>
<dbReference type="Gene3D" id="3.30.420.10">
    <property type="entry name" value="Ribonuclease H-like superfamily/Ribonuclease H"/>
    <property type="match status" value="1"/>
</dbReference>
<proteinExistence type="inferred from homology"/>
<comment type="similarity">
    <text evidence="2">Belongs to the RNase H family.</text>
</comment>
<keyword evidence="5" id="KW-0479">Metal-binding</keyword>
<evidence type="ECO:0000313" key="10">
    <source>
        <dbReference type="Proteomes" id="UP001153292"/>
    </source>
</evidence>
<sequence>MNGLKITASLSQLINPMQFYSMQNSQGGLPHLNYICKKVESSINIMRALSGVRWGSHPYSQKILYNAIVRSHFDYGCFLLEPCQKLALCKLDKLQSRCLRIVTGARKSSPINALQVECAEPPLHLRRQYLSDRYLCNVLQISTHPLLEKLRILSELVRNSAYWNHKVPPALIKSLNKLFNLPTIHQTGKNPIFEINYKSLIYQPKILLNTGIDGNTTNANEKFNNILTQNWNEWLHIFTDASKLSDDSNVGSAVWIPKYKILLNFKCPPQASVYIGEIIAILEAILYAEYHKLNKCIIFTDSLSCLQDIQKLPFHSRYNFYITLQTKDALARCASAGIELILAWIPGHRGIIGNETADLFAKEATQNGSLSYYRCYPRDLRTLARPQIYKSWDFLWQQSRTVKGIYYGNLQPDIPRKPWFFRQRNMNKFITSIIIRLRLGHVNTPVFLAKLRIRDNSLCECGLEDGTVEHIFFRCLNIQNLNSTR</sequence>
<comment type="catalytic activity">
    <reaction evidence="1">
        <text>Endonucleolytic cleavage to 5'-phosphomonoester.</text>
        <dbReference type="EC" id="3.1.26.4"/>
    </reaction>
</comment>
<dbReference type="CDD" id="cd09276">
    <property type="entry name" value="Rnase_HI_RT_non_LTR"/>
    <property type="match status" value="1"/>
</dbReference>
<accession>A0ABN8ASI4</accession>
<keyword evidence="6" id="KW-0255">Endonuclease</keyword>
<dbReference type="EC" id="3.1.26.4" evidence="3"/>
<dbReference type="EMBL" id="OU963894">
    <property type="protein sequence ID" value="CAH0397291.1"/>
    <property type="molecule type" value="Genomic_DNA"/>
</dbReference>
<dbReference type="Proteomes" id="UP001153292">
    <property type="component" value="Chromosome 1"/>
</dbReference>
<keyword evidence="10" id="KW-1185">Reference proteome</keyword>
<evidence type="ECO:0000256" key="1">
    <source>
        <dbReference type="ARBA" id="ARBA00000077"/>
    </source>
</evidence>
<dbReference type="InterPro" id="IPR002156">
    <property type="entry name" value="RNaseH_domain"/>
</dbReference>
<dbReference type="PROSITE" id="PS50879">
    <property type="entry name" value="RNASE_H_1"/>
    <property type="match status" value="1"/>
</dbReference>
<protein>
    <recommendedName>
        <fullName evidence="3">ribonuclease H</fullName>
        <ecNumber evidence="3">3.1.26.4</ecNumber>
    </recommendedName>
</protein>
<reference evidence="9" key="1">
    <citation type="submission" date="2021-12" db="EMBL/GenBank/DDBJ databases">
        <authorList>
            <person name="King R."/>
        </authorList>
    </citation>
    <scope>NUCLEOTIDE SEQUENCE</scope>
</reference>
<evidence type="ECO:0000256" key="6">
    <source>
        <dbReference type="ARBA" id="ARBA00022759"/>
    </source>
</evidence>
<dbReference type="InterPro" id="IPR036397">
    <property type="entry name" value="RNaseH_sf"/>
</dbReference>
<keyword evidence="7" id="KW-0378">Hydrolase</keyword>
<dbReference type="Pfam" id="PF00075">
    <property type="entry name" value="RNase_H"/>
    <property type="match status" value="1"/>
</dbReference>
<evidence type="ECO:0000256" key="2">
    <source>
        <dbReference type="ARBA" id="ARBA00005300"/>
    </source>
</evidence>
<evidence type="ECO:0000256" key="7">
    <source>
        <dbReference type="ARBA" id="ARBA00022801"/>
    </source>
</evidence>
<dbReference type="SUPFAM" id="SSF53098">
    <property type="entry name" value="Ribonuclease H-like"/>
    <property type="match status" value="1"/>
</dbReference>
<evidence type="ECO:0000256" key="4">
    <source>
        <dbReference type="ARBA" id="ARBA00022722"/>
    </source>
</evidence>
<keyword evidence="4" id="KW-0540">Nuclease</keyword>
<evidence type="ECO:0000256" key="3">
    <source>
        <dbReference type="ARBA" id="ARBA00012180"/>
    </source>
</evidence>
<feature type="domain" description="RNase H type-1" evidence="8">
    <location>
        <begin position="231"/>
        <end position="366"/>
    </location>
</feature>